<dbReference type="RefSeq" id="WP_162444712.1">
    <property type="nucleotide sequence ID" value="NZ_CP048222.1"/>
</dbReference>
<dbReference type="Proteomes" id="UP000480178">
    <property type="component" value="Chromosome"/>
</dbReference>
<reference evidence="1 2" key="1">
    <citation type="submission" date="2020-01" db="EMBL/GenBank/DDBJ databases">
        <authorList>
            <person name="Kim M.K."/>
        </authorList>
    </citation>
    <scope>NUCLEOTIDE SEQUENCE [LARGE SCALE GENOMIC DNA]</scope>
    <source>
        <strain evidence="1 2">172606-1</strain>
    </source>
</reference>
<sequence>MNRKDEILAILIANTSRKNRSLDLVQIYSLIEEFIKHYGSINDLINALNISKGMLRKFTSIQKLSNPVRELVKKREIDSVEIVNSLSQLSFNEQYFVAEQIINKSFNSQDIRILTPLKEKFPDLPIQSLVEKVRDSKQLKISVIKFAYKDGLIEDKLRKYLVEYITSDNIIEINFKDEGIIKITKQGEKKLRDAAKLHKKTLSQFISKLIEQSYVKRP</sequence>
<accession>A0A6C0GLL6</accession>
<protein>
    <submittedName>
        <fullName evidence="1">Uncharacterized protein</fullName>
    </submittedName>
</protein>
<name>A0A6C0GLL6_9BACT</name>
<evidence type="ECO:0000313" key="1">
    <source>
        <dbReference type="EMBL" id="QHT68704.1"/>
    </source>
</evidence>
<proteinExistence type="predicted"/>
<dbReference type="EMBL" id="CP048222">
    <property type="protein sequence ID" value="QHT68704.1"/>
    <property type="molecule type" value="Genomic_DNA"/>
</dbReference>
<keyword evidence="2" id="KW-1185">Reference proteome</keyword>
<evidence type="ECO:0000313" key="2">
    <source>
        <dbReference type="Proteomes" id="UP000480178"/>
    </source>
</evidence>
<dbReference type="Gene3D" id="1.10.10.2830">
    <property type="match status" value="1"/>
</dbReference>
<gene>
    <name evidence="1" type="ORF">GXP67_19675</name>
</gene>
<dbReference type="KEGG" id="rhoz:GXP67_19675"/>
<dbReference type="SUPFAM" id="SSF109709">
    <property type="entry name" value="KorB DNA-binding domain-like"/>
    <property type="match status" value="1"/>
</dbReference>
<dbReference type="AlphaFoldDB" id="A0A6C0GLL6"/>
<organism evidence="1 2">
    <name type="scientific">Rhodocytophaga rosea</name>
    <dbReference type="NCBI Taxonomy" id="2704465"/>
    <lineage>
        <taxon>Bacteria</taxon>
        <taxon>Pseudomonadati</taxon>
        <taxon>Bacteroidota</taxon>
        <taxon>Cytophagia</taxon>
        <taxon>Cytophagales</taxon>
        <taxon>Rhodocytophagaceae</taxon>
        <taxon>Rhodocytophaga</taxon>
    </lineage>
</organism>